<reference evidence="3 4" key="1">
    <citation type="journal article" date="2009" name="J. Bacteriol.">
        <title>Draft genome sequence of the extremely acidophilic bacterium Acidithiobacillus caldus ATCC 51756 reveals metabolic versatility in the genus Acidithiobacillus.</title>
        <authorList>
            <person name="Valdes J."/>
            <person name="Quatrini R."/>
            <person name="Hallberg K."/>
            <person name="Dopson M."/>
            <person name="Valenzuela P.D."/>
            <person name="Holmes D.S."/>
        </authorList>
    </citation>
    <scope>NUCLEOTIDE SEQUENCE [LARGE SCALE GENOMIC DNA]</scope>
    <source>
        <strain evidence="4">ATCC 51756 / DSM 8584 / KU</strain>
    </source>
</reference>
<dbReference type="eggNOG" id="ENOG50331VM">
    <property type="taxonomic scope" value="Bacteria"/>
</dbReference>
<dbReference type="AlphaFoldDB" id="A0A060A2W6"/>
<evidence type="ECO:0000256" key="2">
    <source>
        <dbReference type="SAM" id="Phobius"/>
    </source>
</evidence>
<keyword evidence="2" id="KW-0472">Membrane</keyword>
<gene>
    <name evidence="3" type="ORF">Acaty_c2603</name>
</gene>
<feature type="transmembrane region" description="Helical" evidence="2">
    <location>
        <begin position="21"/>
        <end position="40"/>
    </location>
</feature>
<name>A0A060A2W6_ACICK</name>
<evidence type="ECO:0000313" key="4">
    <source>
        <dbReference type="Proteomes" id="UP000005522"/>
    </source>
</evidence>
<evidence type="ECO:0000256" key="1">
    <source>
        <dbReference type="SAM" id="MobiDB-lite"/>
    </source>
</evidence>
<dbReference type="EMBL" id="CP005986">
    <property type="protein sequence ID" value="AIA56447.1"/>
    <property type="molecule type" value="Genomic_DNA"/>
</dbReference>
<feature type="region of interest" description="Disordered" evidence="1">
    <location>
        <begin position="64"/>
        <end position="96"/>
    </location>
</feature>
<sequence length="96" mass="10052">MKQKFVAVRKSVREAGQGMTEYLIVVALIAISAIAVFSFFGQTMRHQVAGIAAELAGEDSAQNVSNAKGTASSANSKGTQPKNMGDYSSAKILNGK</sequence>
<evidence type="ECO:0000313" key="3">
    <source>
        <dbReference type="EMBL" id="AIA56447.1"/>
    </source>
</evidence>
<organism evidence="3 4">
    <name type="scientific">Acidithiobacillus caldus (strain ATCC 51756 / DSM 8584 / KU)</name>
    <dbReference type="NCBI Taxonomy" id="637389"/>
    <lineage>
        <taxon>Bacteria</taxon>
        <taxon>Pseudomonadati</taxon>
        <taxon>Pseudomonadota</taxon>
        <taxon>Acidithiobacillia</taxon>
        <taxon>Acidithiobacillales</taxon>
        <taxon>Acidithiobacillaceae</taxon>
        <taxon>Acidithiobacillus</taxon>
    </lineage>
</organism>
<feature type="compositionally biased region" description="Polar residues" evidence="1">
    <location>
        <begin position="64"/>
        <end position="82"/>
    </location>
</feature>
<keyword evidence="2" id="KW-0812">Transmembrane</keyword>
<dbReference type="Proteomes" id="UP000005522">
    <property type="component" value="Chromosome"/>
</dbReference>
<proteinExistence type="predicted"/>
<accession>A0A060A2W6</accession>
<protein>
    <submittedName>
        <fullName evidence="3">Integral membrane protein</fullName>
    </submittedName>
</protein>
<dbReference type="HOGENOM" id="CLU_168123_0_0_6"/>
<keyword evidence="2" id="KW-1133">Transmembrane helix</keyword>
<dbReference type="GeneID" id="92932660"/>
<dbReference type="RefSeq" id="WP_004869303.1">
    <property type="nucleotide sequence ID" value="NZ_CP005986.1"/>
</dbReference>
<dbReference type="KEGG" id="acz:Acaty_c2603"/>